<accession>A0A7X6MMA8</accession>
<proteinExistence type="predicted"/>
<dbReference type="AlphaFoldDB" id="A0A7X6MMA8"/>
<dbReference type="Gene3D" id="3.40.50.150">
    <property type="entry name" value="Vaccinia Virus protein VP39"/>
    <property type="match status" value="1"/>
</dbReference>
<dbReference type="InterPro" id="IPR029063">
    <property type="entry name" value="SAM-dependent_MTases_sf"/>
</dbReference>
<dbReference type="Proteomes" id="UP000553209">
    <property type="component" value="Unassembled WGS sequence"/>
</dbReference>
<keyword evidence="1" id="KW-0620">Polyamine biosynthesis</keyword>
<dbReference type="PANTHER" id="PTHR43317">
    <property type="entry name" value="THERMOSPERMINE SYNTHASE ACAULIS5"/>
    <property type="match status" value="1"/>
</dbReference>
<sequence length="239" mass="26075">MSARFQELGWRATPMGELSLRRRHDPLFRREVYEIKLDDDFLMSSLFTAAEVELARLALAELDAVNGLRVAVGGLGLGYTAHTVLEDPRVGSLVVVEALGEVIDWHREGLIPSGASLVRDPRCRLEHGDFFAAVGAGSGPAPQLGSEPFHAVIVDIDHSPRHLLHPSHAGLYTAEGLRHLRERLLAPGGVFALWSNDAPDEEFTGLLAEVFATARAEVVDFPNPQQDHDASNTVYVAMS</sequence>
<dbReference type="RefSeq" id="WP_061083357.1">
    <property type="nucleotide sequence ID" value="NZ_JAAXPG010000056.1"/>
</dbReference>
<comment type="caution">
    <text evidence="2">The sequence shown here is derived from an EMBL/GenBank/DDBJ whole genome shotgun (WGS) entry which is preliminary data.</text>
</comment>
<protein>
    <submittedName>
        <fullName evidence="2">Spermidine synthase</fullName>
    </submittedName>
</protein>
<dbReference type="EMBL" id="JAAXPG010000056">
    <property type="protein sequence ID" value="NKZ02076.1"/>
    <property type="molecule type" value="Genomic_DNA"/>
</dbReference>
<name>A0A7X6MMA8_9ACTN</name>
<keyword evidence="3" id="KW-1185">Reference proteome</keyword>
<evidence type="ECO:0000313" key="3">
    <source>
        <dbReference type="Proteomes" id="UP000553209"/>
    </source>
</evidence>
<evidence type="ECO:0000313" key="2">
    <source>
        <dbReference type="EMBL" id="NKZ02076.1"/>
    </source>
</evidence>
<dbReference type="SUPFAM" id="SSF53335">
    <property type="entry name" value="S-adenosyl-L-methionine-dependent methyltransferases"/>
    <property type="match status" value="1"/>
</dbReference>
<reference evidence="2 3" key="1">
    <citation type="submission" date="2020-04" db="EMBL/GenBank/DDBJ databases">
        <title>MicrobeNet Type strains.</title>
        <authorList>
            <person name="Nicholson A.C."/>
        </authorList>
    </citation>
    <scope>NUCLEOTIDE SEQUENCE [LARGE SCALE GENOMIC DNA]</scope>
    <source>
        <strain evidence="2 3">ATCC 23612</strain>
    </source>
</reference>
<evidence type="ECO:0000256" key="1">
    <source>
        <dbReference type="ARBA" id="ARBA00023115"/>
    </source>
</evidence>
<gene>
    <name evidence="2" type="ORF">HGB44_31115</name>
</gene>
<dbReference type="GO" id="GO:0006596">
    <property type="term" value="P:polyamine biosynthetic process"/>
    <property type="evidence" value="ECO:0007669"/>
    <property type="project" value="UniProtKB-KW"/>
</dbReference>
<dbReference type="PANTHER" id="PTHR43317:SF3">
    <property type="entry name" value="BLR2883 PROTEIN"/>
    <property type="match status" value="1"/>
</dbReference>
<organism evidence="2 3">
    <name type="scientific">Nocardiopsis alborubida</name>
    <dbReference type="NCBI Taxonomy" id="146802"/>
    <lineage>
        <taxon>Bacteria</taxon>
        <taxon>Bacillati</taxon>
        <taxon>Actinomycetota</taxon>
        <taxon>Actinomycetes</taxon>
        <taxon>Streptosporangiales</taxon>
        <taxon>Nocardiopsidaceae</taxon>
        <taxon>Nocardiopsis</taxon>
    </lineage>
</organism>